<dbReference type="PANTHER" id="PTHR43281">
    <property type="entry name" value="FARNESYL DIPHOSPHATE SYNTHASE"/>
    <property type="match status" value="1"/>
</dbReference>
<dbReference type="SUPFAM" id="SSF48576">
    <property type="entry name" value="Terpenoid synthases"/>
    <property type="match status" value="1"/>
</dbReference>
<gene>
    <name evidence="13" type="ORF">DS031_06260</name>
</gene>
<evidence type="ECO:0000256" key="7">
    <source>
        <dbReference type="ARBA" id="ARBA00022842"/>
    </source>
</evidence>
<protein>
    <recommendedName>
        <fullName evidence="4">Farnesyl diphosphate synthase</fullName>
        <ecNumber evidence="3">2.5.1.10</ecNumber>
    </recommendedName>
    <alternativeName>
        <fullName evidence="10">(2E,6E)-farnesyl diphosphate synthase</fullName>
    </alternativeName>
    <alternativeName>
        <fullName evidence="9">Geranyltranstransferase</fullName>
    </alternativeName>
</protein>
<dbReference type="InterPro" id="IPR033749">
    <property type="entry name" value="Polyprenyl_synt_CS"/>
</dbReference>
<keyword evidence="8" id="KW-0414">Isoprene biosynthesis</keyword>
<comment type="cofactor">
    <cofactor evidence="1">
        <name>Mg(2+)</name>
        <dbReference type="ChEBI" id="CHEBI:18420"/>
    </cofactor>
</comment>
<name>A0A366Y335_9BACI</name>
<dbReference type="GO" id="GO:0004337">
    <property type="term" value="F:(2E,6E)-farnesyl diphosphate synthase activity"/>
    <property type="evidence" value="ECO:0007669"/>
    <property type="project" value="UniProtKB-EC"/>
</dbReference>
<evidence type="ECO:0000256" key="12">
    <source>
        <dbReference type="RuleBase" id="RU004466"/>
    </source>
</evidence>
<evidence type="ECO:0000256" key="11">
    <source>
        <dbReference type="ARBA" id="ARBA00049399"/>
    </source>
</evidence>
<keyword evidence="5 12" id="KW-0808">Transferase</keyword>
<dbReference type="Proteomes" id="UP000253314">
    <property type="component" value="Unassembled WGS sequence"/>
</dbReference>
<dbReference type="EMBL" id="QOCW01000004">
    <property type="protein sequence ID" value="RBW70611.1"/>
    <property type="molecule type" value="Genomic_DNA"/>
</dbReference>
<reference evidence="13 14" key="1">
    <citation type="submission" date="2018-07" db="EMBL/GenBank/DDBJ databases">
        <title>Lottiidibacillus patelloidae gen. nov., sp. nov., isolated from the intestinal tract of a marine limpet and the reclassification of B. taeanensis BH030017T, B. algicola KMM 3737T and B. hwajinpoensis SW-72T as genus Lottiidibacillus.</title>
        <authorList>
            <person name="Liu R."/>
            <person name="Huang Z."/>
        </authorList>
    </citation>
    <scope>NUCLEOTIDE SEQUENCE [LARGE SCALE GENOMIC DNA]</scope>
    <source>
        <strain evidence="13 14">BH030017</strain>
    </source>
</reference>
<evidence type="ECO:0000313" key="13">
    <source>
        <dbReference type="EMBL" id="RBW70611.1"/>
    </source>
</evidence>
<evidence type="ECO:0000256" key="6">
    <source>
        <dbReference type="ARBA" id="ARBA00022723"/>
    </source>
</evidence>
<comment type="similarity">
    <text evidence="2 12">Belongs to the FPP/GGPP synthase family.</text>
</comment>
<dbReference type="PROSITE" id="PS00723">
    <property type="entry name" value="POLYPRENYL_SYNTHASE_1"/>
    <property type="match status" value="1"/>
</dbReference>
<dbReference type="SFLD" id="SFLDS00005">
    <property type="entry name" value="Isoprenoid_Synthase_Type_I"/>
    <property type="match status" value="1"/>
</dbReference>
<organism evidence="13 14">
    <name type="scientific">Bacillus taeanensis</name>
    <dbReference type="NCBI Taxonomy" id="273032"/>
    <lineage>
        <taxon>Bacteria</taxon>
        <taxon>Bacillati</taxon>
        <taxon>Bacillota</taxon>
        <taxon>Bacilli</taxon>
        <taxon>Bacillales</taxon>
        <taxon>Bacillaceae</taxon>
        <taxon>Bacillus</taxon>
    </lineage>
</organism>
<dbReference type="CDD" id="cd00685">
    <property type="entry name" value="Trans_IPPS_HT"/>
    <property type="match status" value="1"/>
</dbReference>
<dbReference type="EC" id="2.5.1.10" evidence="3"/>
<comment type="caution">
    <text evidence="13">The sequence shown here is derived from an EMBL/GenBank/DDBJ whole genome shotgun (WGS) entry which is preliminary data.</text>
</comment>
<evidence type="ECO:0000256" key="4">
    <source>
        <dbReference type="ARBA" id="ARBA00015100"/>
    </source>
</evidence>
<accession>A0A366Y335</accession>
<dbReference type="OrthoDB" id="9805316at2"/>
<dbReference type="InterPro" id="IPR053378">
    <property type="entry name" value="Prenyl_diphosphate_synthase"/>
</dbReference>
<dbReference type="AlphaFoldDB" id="A0A366Y335"/>
<dbReference type="GO" id="GO:0016114">
    <property type="term" value="P:terpenoid biosynthetic process"/>
    <property type="evidence" value="ECO:0007669"/>
    <property type="project" value="UniProtKB-ARBA"/>
</dbReference>
<proteinExistence type="inferred from homology"/>
<evidence type="ECO:0000256" key="9">
    <source>
        <dbReference type="ARBA" id="ARBA00032380"/>
    </source>
</evidence>
<dbReference type="Pfam" id="PF00348">
    <property type="entry name" value="polyprenyl_synt"/>
    <property type="match status" value="1"/>
</dbReference>
<evidence type="ECO:0000256" key="8">
    <source>
        <dbReference type="ARBA" id="ARBA00023229"/>
    </source>
</evidence>
<dbReference type="PANTHER" id="PTHR43281:SF1">
    <property type="entry name" value="FARNESYL DIPHOSPHATE SYNTHASE"/>
    <property type="match status" value="1"/>
</dbReference>
<dbReference type="NCBIfam" id="NF045485">
    <property type="entry name" value="FPPsyn"/>
    <property type="match status" value="1"/>
</dbReference>
<dbReference type="RefSeq" id="WP_113805065.1">
    <property type="nucleotide sequence ID" value="NZ_QOCW01000004.1"/>
</dbReference>
<evidence type="ECO:0000256" key="10">
    <source>
        <dbReference type="ARBA" id="ARBA00032873"/>
    </source>
</evidence>
<dbReference type="GO" id="GO:0005737">
    <property type="term" value="C:cytoplasm"/>
    <property type="evidence" value="ECO:0007669"/>
    <property type="project" value="UniProtKB-ARBA"/>
</dbReference>
<dbReference type="InterPro" id="IPR000092">
    <property type="entry name" value="Polyprenyl_synt"/>
</dbReference>
<sequence length="297" mass="32821">MSVQSLEIFLKEKKEVIDKQLPLYIEKMKAPTSLKEAMLYSVYAGGKRLRPILLLAAMQAFRKDDEAGLPVACAVEMVHTYSLIHDDLPCMDDDDLRRGKPTNHKMFGEAMAVLAGDALLTNSFGIIANINHPFVTSEMKVELIKGLSDAAGAEGMVGGQVADMEGEEKNLQLQELEYIHQHKTGNMIRYSVIAGAVLAQATKEQLQHLEVFADHLGLAFQIQDDILDIEGDEAVIGKPVGSDENNQKSTYPKLLTLDGAKKKLNYHIAAAKEALLKTGIDTTRLEEITNYMVTRNH</sequence>
<keyword evidence="14" id="KW-1185">Reference proteome</keyword>
<keyword evidence="7" id="KW-0460">Magnesium</keyword>
<evidence type="ECO:0000313" key="14">
    <source>
        <dbReference type="Proteomes" id="UP000253314"/>
    </source>
</evidence>
<evidence type="ECO:0000256" key="2">
    <source>
        <dbReference type="ARBA" id="ARBA00006706"/>
    </source>
</evidence>
<evidence type="ECO:0000256" key="1">
    <source>
        <dbReference type="ARBA" id="ARBA00001946"/>
    </source>
</evidence>
<keyword evidence="6" id="KW-0479">Metal-binding</keyword>
<evidence type="ECO:0000256" key="3">
    <source>
        <dbReference type="ARBA" id="ARBA00012439"/>
    </source>
</evidence>
<evidence type="ECO:0000256" key="5">
    <source>
        <dbReference type="ARBA" id="ARBA00022679"/>
    </source>
</evidence>
<comment type="catalytic activity">
    <reaction evidence="11">
        <text>isopentenyl diphosphate + (2E)-geranyl diphosphate = (2E,6E)-farnesyl diphosphate + diphosphate</text>
        <dbReference type="Rhea" id="RHEA:19361"/>
        <dbReference type="ChEBI" id="CHEBI:33019"/>
        <dbReference type="ChEBI" id="CHEBI:58057"/>
        <dbReference type="ChEBI" id="CHEBI:128769"/>
        <dbReference type="ChEBI" id="CHEBI:175763"/>
        <dbReference type="EC" id="2.5.1.10"/>
    </reaction>
</comment>
<dbReference type="Gene3D" id="1.10.600.10">
    <property type="entry name" value="Farnesyl Diphosphate Synthase"/>
    <property type="match status" value="1"/>
</dbReference>
<dbReference type="FunFam" id="1.10.600.10:FF:000001">
    <property type="entry name" value="Geranylgeranyl diphosphate synthase"/>
    <property type="match status" value="1"/>
</dbReference>
<dbReference type="InterPro" id="IPR008949">
    <property type="entry name" value="Isoprenoid_synthase_dom_sf"/>
</dbReference>
<dbReference type="GO" id="GO:0046872">
    <property type="term" value="F:metal ion binding"/>
    <property type="evidence" value="ECO:0007669"/>
    <property type="project" value="UniProtKB-KW"/>
</dbReference>
<dbReference type="SFLD" id="SFLDG01017">
    <property type="entry name" value="Polyprenyl_Transferase_Like"/>
    <property type="match status" value="1"/>
</dbReference>
<dbReference type="PROSITE" id="PS00444">
    <property type="entry name" value="POLYPRENYL_SYNTHASE_2"/>
    <property type="match status" value="1"/>
</dbReference>